<name>A0A0G1XNH7_9BACT</name>
<reference evidence="3 4" key="1">
    <citation type="journal article" date="2015" name="Nature">
        <title>rRNA introns, odd ribosomes, and small enigmatic genomes across a large radiation of phyla.</title>
        <authorList>
            <person name="Brown C.T."/>
            <person name="Hug L.A."/>
            <person name="Thomas B.C."/>
            <person name="Sharon I."/>
            <person name="Castelle C.J."/>
            <person name="Singh A."/>
            <person name="Wilkins M.J."/>
            <person name="Williams K.H."/>
            <person name="Banfield J.F."/>
        </authorList>
    </citation>
    <scope>NUCLEOTIDE SEQUENCE [LARGE SCALE GENOMIC DNA]</scope>
</reference>
<dbReference type="SUPFAM" id="SSF103481">
    <property type="entry name" value="Multidrug resistance efflux transporter EmrE"/>
    <property type="match status" value="2"/>
</dbReference>
<dbReference type="Proteomes" id="UP000034661">
    <property type="component" value="Unassembled WGS sequence"/>
</dbReference>
<dbReference type="PANTHER" id="PTHR22911">
    <property type="entry name" value="ACYL-MALONYL CONDENSING ENZYME-RELATED"/>
    <property type="match status" value="1"/>
</dbReference>
<feature type="transmembrane region" description="Helical" evidence="1">
    <location>
        <begin position="38"/>
        <end position="57"/>
    </location>
</feature>
<accession>A0A0G1XNH7</accession>
<dbReference type="InterPro" id="IPR037185">
    <property type="entry name" value="EmrE-like"/>
</dbReference>
<keyword evidence="1" id="KW-1133">Transmembrane helix</keyword>
<feature type="transmembrane region" description="Helical" evidence="1">
    <location>
        <begin position="277"/>
        <end position="293"/>
    </location>
</feature>
<protein>
    <recommendedName>
        <fullName evidence="2">EamA domain-containing protein</fullName>
    </recommendedName>
</protein>
<organism evidence="3 4">
    <name type="scientific">Candidatus Gottesmanbacteria bacterium GW2011_GWA1_48_13</name>
    <dbReference type="NCBI Taxonomy" id="1618439"/>
    <lineage>
        <taxon>Bacteria</taxon>
        <taxon>Candidatus Gottesmaniibacteriota</taxon>
    </lineage>
</organism>
<feature type="transmembrane region" description="Helical" evidence="1">
    <location>
        <begin position="248"/>
        <end position="268"/>
    </location>
</feature>
<dbReference type="InterPro" id="IPR000620">
    <property type="entry name" value="EamA_dom"/>
</dbReference>
<evidence type="ECO:0000256" key="1">
    <source>
        <dbReference type="SAM" id="Phobius"/>
    </source>
</evidence>
<evidence type="ECO:0000313" key="4">
    <source>
        <dbReference type="Proteomes" id="UP000034661"/>
    </source>
</evidence>
<feature type="transmembrane region" description="Helical" evidence="1">
    <location>
        <begin position="222"/>
        <end position="242"/>
    </location>
</feature>
<gene>
    <name evidence="3" type="ORF">UY27_C0007G0058</name>
</gene>
<evidence type="ECO:0000313" key="3">
    <source>
        <dbReference type="EMBL" id="KKU95890.1"/>
    </source>
</evidence>
<feature type="transmembrane region" description="Helical" evidence="1">
    <location>
        <begin position="181"/>
        <end position="201"/>
    </location>
</feature>
<dbReference type="Pfam" id="PF00892">
    <property type="entry name" value="EamA"/>
    <property type="match status" value="2"/>
</dbReference>
<proteinExistence type="predicted"/>
<feature type="transmembrane region" description="Helical" evidence="1">
    <location>
        <begin position="109"/>
        <end position="133"/>
    </location>
</feature>
<sequence length="295" mass="32387">MRYNVGMTGIIFALLCAVFIAFSQLSLRKSYQELPPSIAFFFDAIFGLLIWVPLAIFMGISGVVHWGEAIIFAVISAILSEAIVFYALSHGELAVTTTVLATYPVYTVIFSRLFNNEILSFPITIAVTIAILGSVMASMPDKIKLGELKPKKEILWPFIAAVCIGLSDTISKGYINRSNDFSFLFSLGFVQIPVAIAYLKIEKQSLMKSLNGLINKFKNYQFALLGGLFNIIGTGFLWLSFFFAPASIASPITGSNGALVVLLSRFILKEKISMRKYFGILLAFIGVIGIAILRS</sequence>
<feature type="domain" description="EamA" evidence="2">
    <location>
        <begin position="152"/>
        <end position="290"/>
    </location>
</feature>
<feature type="domain" description="EamA" evidence="2">
    <location>
        <begin position="8"/>
        <end position="138"/>
    </location>
</feature>
<comment type="caution">
    <text evidence="3">The sequence shown here is derived from an EMBL/GenBank/DDBJ whole genome shotgun (WGS) entry which is preliminary data.</text>
</comment>
<evidence type="ECO:0000259" key="2">
    <source>
        <dbReference type="Pfam" id="PF00892"/>
    </source>
</evidence>
<dbReference type="GO" id="GO:0016020">
    <property type="term" value="C:membrane"/>
    <property type="evidence" value="ECO:0007669"/>
    <property type="project" value="InterPro"/>
</dbReference>
<dbReference type="AlphaFoldDB" id="A0A0G1XNH7"/>
<keyword evidence="1" id="KW-0472">Membrane</keyword>
<keyword evidence="1" id="KW-0812">Transmembrane</keyword>
<dbReference type="EMBL" id="LCPJ01000007">
    <property type="protein sequence ID" value="KKU95890.1"/>
    <property type="molecule type" value="Genomic_DNA"/>
</dbReference>
<dbReference type="Gene3D" id="1.10.3730.20">
    <property type="match status" value="1"/>
</dbReference>
<feature type="transmembrane region" description="Helical" evidence="1">
    <location>
        <begin position="69"/>
        <end position="89"/>
    </location>
</feature>